<protein>
    <submittedName>
        <fullName evidence="2">Starch-binding associating with outer membrane</fullName>
    </submittedName>
</protein>
<keyword evidence="3" id="KW-1185">Reference proteome</keyword>
<dbReference type="InterPro" id="IPR011990">
    <property type="entry name" value="TPR-like_helical_dom_sf"/>
</dbReference>
<evidence type="ECO:0000256" key="1">
    <source>
        <dbReference type="SAM" id="SignalP"/>
    </source>
</evidence>
<dbReference type="PROSITE" id="PS51257">
    <property type="entry name" value="PROKAR_LIPOPROTEIN"/>
    <property type="match status" value="1"/>
</dbReference>
<dbReference type="InterPro" id="IPR041662">
    <property type="entry name" value="SusD-like_2"/>
</dbReference>
<evidence type="ECO:0000313" key="2">
    <source>
        <dbReference type="EMBL" id="SEL02823.1"/>
    </source>
</evidence>
<proteinExistence type="predicted"/>
<dbReference type="OrthoDB" id="9766256at2"/>
<evidence type="ECO:0000313" key="3">
    <source>
        <dbReference type="Proteomes" id="UP000198984"/>
    </source>
</evidence>
<keyword evidence="1" id="KW-0732">Signal</keyword>
<dbReference type="RefSeq" id="WP_089907803.1">
    <property type="nucleotide sequence ID" value="NZ_FOBB01000001.1"/>
</dbReference>
<feature type="chain" id="PRO_5011639812" evidence="1">
    <location>
        <begin position="22"/>
        <end position="526"/>
    </location>
</feature>
<gene>
    <name evidence="2" type="ORF">SAMN04488505_1011343</name>
</gene>
<dbReference type="STRING" id="573321.SAMN04488505_1011343"/>
<sequence length="526" mass="59767">MRTLKILAITVALGAAMSACNKQFSDDEMNSNKPAQVPPSLPLGSILSDMNAIRPWSDVMRWNQFDCCNYNYYGNQRYDWGGAKLDGYGSLENVQQMEQEAIRLGGNTLNPYAALGKFFRAYFFYRMTNLVGDLPMTEALQGKENLTPKYDEQRTVFIQILSWLEEANSDLDSLINNPDKVNTSEGQTLRNDFYYNNKLDYWRRAVNAFHLRVLIALSKKEADTELKIQQQFNAILSNPTKYPLLEGMDQNLQFIYNNINKYPVNPDNLGFDATRYNMSATYLNTLVSLRDPRAFITAEPATEQLNRLKKTPADITAYVGAPSGENLTDMSSKMSSVDTAVYSLRSRSRYYANYAAEPGIIIGYPEMCFNIAEAINRKWVTGSAEAWYKKGIQASMGFYGIPEAGTFVKTYKNVRYEIPFNFETDYYAQATVKYKGDNTEGLQQIITQKYLAFFENTDWEGYLNWRRTGIPAFSTGSGTGNSGKIPLRFKYPDNHRNANAGNWSATLQKQFGTTTDDINAVMWLVK</sequence>
<dbReference type="Gene3D" id="1.25.40.390">
    <property type="match status" value="1"/>
</dbReference>
<dbReference type="Pfam" id="PF12771">
    <property type="entry name" value="SusD-like_2"/>
    <property type="match status" value="1"/>
</dbReference>
<dbReference type="EMBL" id="FOBB01000001">
    <property type="protein sequence ID" value="SEL02823.1"/>
    <property type="molecule type" value="Genomic_DNA"/>
</dbReference>
<accession>A0A1H7LV44</accession>
<dbReference type="Proteomes" id="UP000198984">
    <property type="component" value="Unassembled WGS sequence"/>
</dbReference>
<dbReference type="AlphaFoldDB" id="A0A1H7LV44"/>
<feature type="signal peptide" evidence="1">
    <location>
        <begin position="1"/>
        <end position="21"/>
    </location>
</feature>
<name>A0A1H7LV44_9BACT</name>
<dbReference type="SUPFAM" id="SSF48452">
    <property type="entry name" value="TPR-like"/>
    <property type="match status" value="1"/>
</dbReference>
<organism evidence="2 3">
    <name type="scientific">Chitinophaga rupis</name>
    <dbReference type="NCBI Taxonomy" id="573321"/>
    <lineage>
        <taxon>Bacteria</taxon>
        <taxon>Pseudomonadati</taxon>
        <taxon>Bacteroidota</taxon>
        <taxon>Chitinophagia</taxon>
        <taxon>Chitinophagales</taxon>
        <taxon>Chitinophagaceae</taxon>
        <taxon>Chitinophaga</taxon>
    </lineage>
</organism>
<reference evidence="2 3" key="1">
    <citation type="submission" date="2016-10" db="EMBL/GenBank/DDBJ databases">
        <authorList>
            <person name="de Groot N.N."/>
        </authorList>
    </citation>
    <scope>NUCLEOTIDE SEQUENCE [LARGE SCALE GENOMIC DNA]</scope>
    <source>
        <strain evidence="2 3">DSM 21039</strain>
    </source>
</reference>